<dbReference type="SUPFAM" id="SSF47203">
    <property type="entry name" value="Acyl-CoA dehydrogenase C-terminal domain-like"/>
    <property type="match status" value="1"/>
</dbReference>
<gene>
    <name evidence="7" type="ORF">KDK95_06695</name>
</gene>
<keyword evidence="8" id="KW-1185">Reference proteome</keyword>
<dbReference type="InterPro" id="IPR024674">
    <property type="entry name" value="HpaB/PvcC/4-BUDH_N"/>
</dbReference>
<evidence type="ECO:0000259" key="6">
    <source>
        <dbReference type="Pfam" id="PF11794"/>
    </source>
</evidence>
<feature type="binding site" evidence="4">
    <location>
        <position position="185"/>
    </location>
    <ligand>
        <name>FAD</name>
        <dbReference type="ChEBI" id="CHEBI:57692"/>
    </ligand>
</feature>
<dbReference type="AlphaFoldDB" id="A0A941IHR1"/>
<evidence type="ECO:0000256" key="2">
    <source>
        <dbReference type="ARBA" id="ARBA00022827"/>
    </source>
</evidence>
<dbReference type="InterPro" id="IPR036250">
    <property type="entry name" value="AcylCo_DH-like_C"/>
</dbReference>
<dbReference type="Proteomes" id="UP000676325">
    <property type="component" value="Unassembled WGS sequence"/>
</dbReference>
<reference evidence="7" key="1">
    <citation type="submission" date="2021-04" db="EMBL/GenBank/DDBJ databases">
        <title>Genome based classification of Actinospica acidithermotolerans sp. nov., an actinobacterium isolated from an Indonesian hot spring.</title>
        <authorList>
            <person name="Kusuma A.B."/>
            <person name="Putra K.E."/>
            <person name="Nafisah S."/>
            <person name="Loh J."/>
            <person name="Nouioui I."/>
            <person name="Goodfellow M."/>
        </authorList>
    </citation>
    <scope>NUCLEOTIDE SEQUENCE</scope>
    <source>
        <strain evidence="7">MGRD01-02</strain>
    </source>
</reference>
<comment type="caution">
    <text evidence="7">The sequence shown here is derived from an EMBL/GenBank/DDBJ whole genome shotgun (WGS) entry which is preliminary data.</text>
</comment>
<sequence>MRNSRDYFAAIDDDRRIWLNGRLVDRVLGSEHLRGNALEIGALYDLQLREDLAGQLAYDDGATRYPAAFRPPVDAAALSARGRAYEILAEATYGFLGRSPDYLHTWVAAMNAHSDWFGEYADNVRRFHEHVKSGNLFVTHSFTNPQTDRSRELGDLVTRERPIALQYIGENSNGVRVSGARMMATSAPLADELLVMGAGRILREDDYDLGLGFSVPVGTEGLSFVCRGSYAGPDRQLARRFDEMDAVAVFDRVLIPWERVFIFSDPYKSNQFKAECGFFEHVGQQVLTRQLVKGRFLLAVGTAVAQAIGITGYPNITEKLGRISTWLDVTEACLTTAITHAEPSGPTVRPQSRSISAGLRYFNDFYPTALTMLEEIAAGGLMLTPSVEDAEEEVLETIEHYFQGATIGGLSRVQLFAIARELTGSSFGRRQSLFERYFAGEPARAYSSAFNRMDLALVRKPVDKLLTAATPVFA</sequence>
<keyword evidence="3" id="KW-0560">Oxidoreductase</keyword>
<evidence type="ECO:0000259" key="5">
    <source>
        <dbReference type="Pfam" id="PF03241"/>
    </source>
</evidence>
<accession>A0A941IHR1</accession>
<dbReference type="InterPro" id="IPR046373">
    <property type="entry name" value="Acyl-CoA_Oxase/DH_mid-dom_sf"/>
</dbReference>
<dbReference type="InterPro" id="IPR004925">
    <property type="entry name" value="HpaB/PvcC/4-BUDH"/>
</dbReference>
<keyword evidence="1" id="KW-0285">Flavoprotein</keyword>
<evidence type="ECO:0000313" key="8">
    <source>
        <dbReference type="Proteomes" id="UP000676325"/>
    </source>
</evidence>
<name>A0A941IHR1_9ACTN</name>
<dbReference type="PANTHER" id="PTHR36117">
    <property type="entry name" value="4-HYDROXYPHENYLACETATE 3-MONOOXYGENASE-RELATED"/>
    <property type="match status" value="1"/>
</dbReference>
<dbReference type="Pfam" id="PF11794">
    <property type="entry name" value="HpaB_N"/>
    <property type="match status" value="1"/>
</dbReference>
<dbReference type="PIRSF" id="PIRSF000331">
    <property type="entry name" value="HpaA_HpaB"/>
    <property type="match status" value="1"/>
</dbReference>
<evidence type="ECO:0008006" key="9">
    <source>
        <dbReference type="Google" id="ProtNLM"/>
    </source>
</evidence>
<dbReference type="Gene3D" id="1.10.3140.10">
    <property type="entry name" value="4-hydroxybutyryl-coa dehydratase, domain 1"/>
    <property type="match status" value="1"/>
</dbReference>
<dbReference type="InterPro" id="IPR024719">
    <property type="entry name" value="HpaB/PvcC/4-BUDH_C"/>
</dbReference>
<dbReference type="Gene3D" id="2.40.110.10">
    <property type="entry name" value="Butyryl-CoA Dehydrogenase, subunit A, domain 2"/>
    <property type="match status" value="1"/>
</dbReference>
<evidence type="ECO:0000256" key="1">
    <source>
        <dbReference type="ARBA" id="ARBA00022630"/>
    </source>
</evidence>
<dbReference type="RefSeq" id="WP_212517134.1">
    <property type="nucleotide sequence ID" value="NZ_JAGSOH010000011.1"/>
</dbReference>
<dbReference type="Pfam" id="PF03241">
    <property type="entry name" value="HpaB"/>
    <property type="match status" value="1"/>
</dbReference>
<evidence type="ECO:0000313" key="7">
    <source>
        <dbReference type="EMBL" id="MBR7825987.1"/>
    </source>
</evidence>
<feature type="domain" description="HpaB/PvcC/4-BUDH N-terminal" evidence="6">
    <location>
        <begin position="5"/>
        <end position="262"/>
    </location>
</feature>
<dbReference type="InterPro" id="IPR009100">
    <property type="entry name" value="AcylCoA_DH/oxidase_NM_dom_sf"/>
</dbReference>
<dbReference type="GO" id="GO:0016627">
    <property type="term" value="F:oxidoreductase activity, acting on the CH-CH group of donors"/>
    <property type="evidence" value="ECO:0007669"/>
    <property type="project" value="InterPro"/>
</dbReference>
<evidence type="ECO:0000256" key="4">
    <source>
        <dbReference type="PIRSR" id="PIRSR000331-2"/>
    </source>
</evidence>
<dbReference type="PANTHER" id="PTHR36117:SF3">
    <property type="entry name" value="4-HYDROXYPHENYLACETATE 3-MONOOXYGENASE-RELATED"/>
    <property type="match status" value="1"/>
</dbReference>
<dbReference type="SUPFAM" id="SSF56645">
    <property type="entry name" value="Acyl-CoA dehydrogenase NM domain-like"/>
    <property type="match status" value="1"/>
</dbReference>
<dbReference type="EMBL" id="JAGSOH010000011">
    <property type="protein sequence ID" value="MBR7825987.1"/>
    <property type="molecule type" value="Genomic_DNA"/>
</dbReference>
<proteinExistence type="predicted"/>
<dbReference type="Gene3D" id="1.20.140.10">
    <property type="entry name" value="Butyryl-CoA Dehydrogenase, subunit A, domain 3"/>
    <property type="match status" value="1"/>
</dbReference>
<feature type="binding site" evidence="4">
    <location>
        <begin position="146"/>
        <end position="149"/>
    </location>
    <ligand>
        <name>FAD</name>
        <dbReference type="ChEBI" id="CHEBI:57692"/>
    </ligand>
</feature>
<feature type="domain" description="HpaB/PvcC/4-BUDH C-terminal" evidence="5">
    <location>
        <begin position="270"/>
        <end position="466"/>
    </location>
</feature>
<organism evidence="7 8">
    <name type="scientific">Actinospica acidithermotolerans</name>
    <dbReference type="NCBI Taxonomy" id="2828514"/>
    <lineage>
        <taxon>Bacteria</taxon>
        <taxon>Bacillati</taxon>
        <taxon>Actinomycetota</taxon>
        <taxon>Actinomycetes</taxon>
        <taxon>Catenulisporales</taxon>
        <taxon>Actinospicaceae</taxon>
        <taxon>Actinospica</taxon>
    </lineage>
</organism>
<keyword evidence="2 4" id="KW-0274">FAD</keyword>
<evidence type="ECO:0000256" key="3">
    <source>
        <dbReference type="ARBA" id="ARBA00023002"/>
    </source>
</evidence>
<protein>
    <recommendedName>
        <fullName evidence="9">4-hydroxyphenylacetate 3-monooxygenase</fullName>
    </recommendedName>
</protein>